<accession>A0A0M0GLJ3</accession>
<dbReference type="PANTHER" id="PTHR43736:SF1">
    <property type="entry name" value="DIHYDRONEOPTERIN TRIPHOSPHATE DIPHOSPHATASE"/>
    <property type="match status" value="1"/>
</dbReference>
<comment type="caution">
    <text evidence="5">The sequence shown here is derived from an EMBL/GenBank/DDBJ whole genome shotgun (WGS) entry which is preliminary data.</text>
</comment>
<keyword evidence="6" id="KW-1185">Reference proteome</keyword>
<name>A0A0M0GLJ3_SPOGL</name>
<evidence type="ECO:0000256" key="3">
    <source>
        <dbReference type="RuleBase" id="RU003476"/>
    </source>
</evidence>
<dbReference type="Proteomes" id="UP000037109">
    <property type="component" value="Unassembled WGS sequence"/>
</dbReference>
<dbReference type="CDD" id="cd02883">
    <property type="entry name" value="NUDIX_Hydrolase"/>
    <property type="match status" value="1"/>
</dbReference>
<dbReference type="InterPro" id="IPR015797">
    <property type="entry name" value="NUDIX_hydrolase-like_dom_sf"/>
</dbReference>
<dbReference type="PANTHER" id="PTHR43736">
    <property type="entry name" value="ADP-RIBOSE PYROPHOSPHATASE"/>
    <property type="match status" value="1"/>
</dbReference>
<evidence type="ECO:0000256" key="1">
    <source>
        <dbReference type="ARBA" id="ARBA00005582"/>
    </source>
</evidence>
<dbReference type="Pfam" id="PF00293">
    <property type="entry name" value="NUDIX"/>
    <property type="match status" value="1"/>
</dbReference>
<dbReference type="EMBL" id="LGUF01000007">
    <property type="protein sequence ID" value="KON90296.1"/>
    <property type="molecule type" value="Genomic_DNA"/>
</dbReference>
<dbReference type="GO" id="GO:0016787">
    <property type="term" value="F:hydrolase activity"/>
    <property type="evidence" value="ECO:0007669"/>
    <property type="project" value="UniProtKB-KW"/>
</dbReference>
<comment type="similarity">
    <text evidence="1 3">Belongs to the Nudix hydrolase family.</text>
</comment>
<dbReference type="InterPro" id="IPR020084">
    <property type="entry name" value="NUDIX_hydrolase_CS"/>
</dbReference>
<dbReference type="PROSITE" id="PS51462">
    <property type="entry name" value="NUDIX"/>
    <property type="match status" value="1"/>
</dbReference>
<protein>
    <submittedName>
        <fullName evidence="5">DNA mismatch repair protein MutT</fullName>
    </submittedName>
</protein>
<organism evidence="5 6">
    <name type="scientific">Sporosarcina globispora</name>
    <name type="common">Bacillus globisporus</name>
    <dbReference type="NCBI Taxonomy" id="1459"/>
    <lineage>
        <taxon>Bacteria</taxon>
        <taxon>Bacillati</taxon>
        <taxon>Bacillota</taxon>
        <taxon>Bacilli</taxon>
        <taxon>Bacillales</taxon>
        <taxon>Caryophanaceae</taxon>
        <taxon>Sporosarcina</taxon>
    </lineage>
</organism>
<evidence type="ECO:0000313" key="6">
    <source>
        <dbReference type="Proteomes" id="UP000037109"/>
    </source>
</evidence>
<dbReference type="RefSeq" id="WP_053437653.1">
    <property type="nucleotide sequence ID" value="NZ_LGUF01000007.1"/>
</dbReference>
<sequence length="151" mass="17201">MTQNEIVLVVSTSIIQEGKVLMIKENKATVKNKWNFPSGRVEKGEDILEAACREVKEETGLDVNLTHTTGIYNFISSTDHQVILFHFIAQISGGFLNVQEEEIADSKWVNLSNLNRFKDEELRNAKVIRQILHAVKADKLYPLELFQTKLS</sequence>
<gene>
    <name evidence="5" type="ORF">AF332_13525</name>
</gene>
<proteinExistence type="inferred from homology"/>
<dbReference type="InterPro" id="IPR000086">
    <property type="entry name" value="NUDIX_hydrolase_dom"/>
</dbReference>
<evidence type="ECO:0000259" key="4">
    <source>
        <dbReference type="PROSITE" id="PS51462"/>
    </source>
</evidence>
<evidence type="ECO:0000313" key="5">
    <source>
        <dbReference type="EMBL" id="KON90296.1"/>
    </source>
</evidence>
<dbReference type="PROSITE" id="PS00893">
    <property type="entry name" value="NUDIX_BOX"/>
    <property type="match status" value="1"/>
</dbReference>
<feature type="domain" description="Nudix hydrolase" evidence="4">
    <location>
        <begin position="1"/>
        <end position="132"/>
    </location>
</feature>
<keyword evidence="2 3" id="KW-0378">Hydrolase</keyword>
<dbReference type="PATRIC" id="fig|1459.3.peg.2920"/>
<dbReference type="InterPro" id="IPR020476">
    <property type="entry name" value="Nudix_hydrolase"/>
</dbReference>
<dbReference type="OrthoDB" id="9787880at2"/>
<dbReference type="SUPFAM" id="SSF55811">
    <property type="entry name" value="Nudix"/>
    <property type="match status" value="1"/>
</dbReference>
<dbReference type="AlphaFoldDB" id="A0A0M0GLJ3"/>
<dbReference type="STRING" id="1459.AF332_13525"/>
<dbReference type="PRINTS" id="PR00502">
    <property type="entry name" value="NUDIXFAMILY"/>
</dbReference>
<dbReference type="Gene3D" id="3.90.79.10">
    <property type="entry name" value="Nucleoside Triphosphate Pyrophosphohydrolase"/>
    <property type="match status" value="1"/>
</dbReference>
<evidence type="ECO:0000256" key="2">
    <source>
        <dbReference type="ARBA" id="ARBA00022801"/>
    </source>
</evidence>
<reference evidence="6" key="1">
    <citation type="submission" date="2015-07" db="EMBL/GenBank/DDBJ databases">
        <title>Fjat-10036 dsm4.</title>
        <authorList>
            <person name="Liu B."/>
            <person name="Wang J."/>
            <person name="Zhu Y."/>
            <person name="Liu G."/>
            <person name="Chen Q."/>
            <person name="Chen Z."/>
            <person name="Lan J."/>
            <person name="Che J."/>
            <person name="Ge C."/>
            <person name="Shi H."/>
            <person name="Pan Z."/>
            <person name="Liu X."/>
        </authorList>
    </citation>
    <scope>NUCLEOTIDE SEQUENCE [LARGE SCALE GENOMIC DNA]</scope>
    <source>
        <strain evidence="6">DSM 4</strain>
    </source>
</reference>